<dbReference type="InterPro" id="IPR015943">
    <property type="entry name" value="WD40/YVTN_repeat-like_dom_sf"/>
</dbReference>
<dbReference type="EMBL" id="JAHRIO010021172">
    <property type="protein sequence ID" value="MEQ2165341.1"/>
    <property type="molecule type" value="Genomic_DNA"/>
</dbReference>
<dbReference type="Proteomes" id="UP001476798">
    <property type="component" value="Unassembled WGS sequence"/>
</dbReference>
<gene>
    <name evidence="1" type="ORF">GOODEAATRI_015753</name>
</gene>
<dbReference type="Gene3D" id="2.130.10.10">
    <property type="entry name" value="YVTN repeat-like/Quinoprotein amine dehydrogenase"/>
    <property type="match status" value="1"/>
</dbReference>
<organism evidence="1 2">
    <name type="scientific">Goodea atripinnis</name>
    <dbReference type="NCBI Taxonomy" id="208336"/>
    <lineage>
        <taxon>Eukaryota</taxon>
        <taxon>Metazoa</taxon>
        <taxon>Chordata</taxon>
        <taxon>Craniata</taxon>
        <taxon>Vertebrata</taxon>
        <taxon>Euteleostomi</taxon>
        <taxon>Actinopterygii</taxon>
        <taxon>Neopterygii</taxon>
        <taxon>Teleostei</taxon>
        <taxon>Neoteleostei</taxon>
        <taxon>Acanthomorphata</taxon>
        <taxon>Ovalentaria</taxon>
        <taxon>Atherinomorphae</taxon>
        <taxon>Cyprinodontiformes</taxon>
        <taxon>Goodeidae</taxon>
        <taxon>Goodea</taxon>
    </lineage>
</organism>
<evidence type="ECO:0000313" key="2">
    <source>
        <dbReference type="Proteomes" id="UP001476798"/>
    </source>
</evidence>
<accession>A0ABV0N2M0</accession>
<name>A0ABV0N2M0_9TELE</name>
<reference evidence="1 2" key="1">
    <citation type="submission" date="2021-06" db="EMBL/GenBank/DDBJ databases">
        <authorList>
            <person name="Palmer J.M."/>
        </authorList>
    </citation>
    <scope>NUCLEOTIDE SEQUENCE [LARGE SCALE GENOMIC DNA]</scope>
    <source>
        <strain evidence="1 2">GA_2019</strain>
        <tissue evidence="1">Muscle</tissue>
    </source>
</reference>
<dbReference type="InterPro" id="IPR036322">
    <property type="entry name" value="WD40_repeat_dom_sf"/>
</dbReference>
<evidence type="ECO:0000313" key="1">
    <source>
        <dbReference type="EMBL" id="MEQ2165341.1"/>
    </source>
</evidence>
<proteinExistence type="predicted"/>
<protein>
    <submittedName>
        <fullName evidence="1">Uncharacterized protein</fullName>
    </submittedName>
</protein>
<comment type="caution">
    <text evidence="1">The sequence shown here is derived from an EMBL/GenBank/DDBJ whole genome shotgun (WGS) entry which is preliminary data.</text>
</comment>
<keyword evidence="2" id="KW-1185">Reference proteome</keyword>
<sequence>MFIAGNLLVLLDVSTKQQRYLRSCSGMKCDFNCVDFNLDRSMLASMGGASDYRLTLELEAGRGDAELQGHLTGGLQSQLLPVRPGAAHLIRIGTHQVWDLERINTANISSTSSRFEMEPINELVVGHNVWLSSVVRSSLPDSFIWFVQVNQSRGLLVTGFEDGVVRLLELYNPQRLRGAAERSPETDAQLSNLTTLLFLLWRTIEAERSWPQGRSSDCTVWFFTVGEWYNPIGYIHDEDPLWTICERWNECLLSCREASTQVSCITVRCQRIRMRIFCSARMNPSPSDTSATQTKTLFAP</sequence>
<dbReference type="SUPFAM" id="SSF50978">
    <property type="entry name" value="WD40 repeat-like"/>
    <property type="match status" value="1"/>
</dbReference>